<reference evidence="1 2" key="1">
    <citation type="submission" date="2022-05" db="EMBL/GenBank/DDBJ databases">
        <title>Novel Pseudomonas spp. Isolated from a Rainbow Trout Aquaculture Facility.</title>
        <authorList>
            <person name="Testerman T."/>
            <person name="Graf J."/>
        </authorList>
    </citation>
    <scope>NUCLEOTIDE SEQUENCE [LARGE SCALE GENOMIC DNA]</scope>
    <source>
        <strain evidence="1 2">ID681</strain>
    </source>
</reference>
<proteinExistence type="predicted"/>
<organism evidence="1 2">
    <name type="scientific">Pseudomonas fontis</name>
    <dbReference type="NCBI Taxonomy" id="2942633"/>
    <lineage>
        <taxon>Bacteria</taxon>
        <taxon>Pseudomonadati</taxon>
        <taxon>Pseudomonadota</taxon>
        <taxon>Gammaproteobacteria</taxon>
        <taxon>Pseudomonadales</taxon>
        <taxon>Pseudomonadaceae</taxon>
        <taxon>Pseudomonas</taxon>
    </lineage>
</organism>
<dbReference type="RefSeq" id="WP_273909496.1">
    <property type="nucleotide sequence ID" value="NZ_JAMDGX010000015.1"/>
</dbReference>
<dbReference type="InterPro" id="IPR053440">
    <property type="entry name" value="Alginate_biosynth_AlgK"/>
</dbReference>
<dbReference type="InterPro" id="IPR050767">
    <property type="entry name" value="Sel1_AlgK"/>
</dbReference>
<dbReference type="EMBL" id="JAMDGY010000013">
    <property type="protein sequence ID" value="MDD0989842.1"/>
    <property type="molecule type" value="Genomic_DNA"/>
</dbReference>
<dbReference type="Proteomes" id="UP001148203">
    <property type="component" value="Unassembled WGS sequence"/>
</dbReference>
<comment type="caution">
    <text evidence="1">The sequence shown here is derived from an EMBL/GenBank/DDBJ whole genome shotgun (WGS) entry which is preliminary data.</text>
</comment>
<evidence type="ECO:0000313" key="1">
    <source>
        <dbReference type="EMBL" id="MDD0989842.1"/>
    </source>
</evidence>
<keyword evidence="1" id="KW-0449">Lipoprotein</keyword>
<evidence type="ECO:0000313" key="2">
    <source>
        <dbReference type="Proteomes" id="UP001148203"/>
    </source>
</evidence>
<sequence length="464" mass="50327">MKLCGLALAVTLAGCAGLPDQRLANEALKRGDTALAERTYRQLADLGYSEAQVGLADIQVETRDPAQLKQAEDTYRAAAQISPRAQARLGRLLASKPNSSEAERKEAQTLLKQAFANGEGNTLIPLAMLYLQYPQSFPEINAQQQVDQWRSAGYPEAGLAQVLLYRTQNSYDQHLDDVEKICKAALASTDICYVELATVYQKRGQADQRTALIDQLKAAYQRGAVPATRVDSVARVLADSSLGQTDEQTAQALLEQVAPNNPGSWVSLAQLLYDFPELGDTDKLLEYIDNGRNTEQPRAELLLGRLYYEGKVVPADAQKAESHLLAAAKAGEISAHYYLGQLYRRGYLGTVEPQKAVDHLLNAARGGQLSADYALAQLFSEGHGIRKDLVNAWVFGQLAQANPSEQSNALVAELDAQLNPAQKAQAQRLLQQERQARGAIGPGPAALALHAVQEPADQGAEDSL</sequence>
<protein>
    <submittedName>
        <fullName evidence="1">Alginate biosynthesis TPR repeat lipoprotein AlgK</fullName>
    </submittedName>
</protein>
<name>A0ABT5NNW3_9PSED</name>
<dbReference type="InterPro" id="IPR011990">
    <property type="entry name" value="TPR-like_helical_dom_sf"/>
</dbReference>
<dbReference type="PROSITE" id="PS51257">
    <property type="entry name" value="PROKAR_LIPOPROTEIN"/>
    <property type="match status" value="1"/>
</dbReference>
<dbReference type="PANTHER" id="PTHR11102:SF160">
    <property type="entry name" value="ERAD-ASSOCIATED E3 UBIQUITIN-PROTEIN LIGASE COMPONENT HRD3"/>
    <property type="match status" value="1"/>
</dbReference>
<accession>A0ABT5NNW3</accession>
<gene>
    <name evidence="1" type="primary">algK</name>
    <name evidence="1" type="ORF">M5G11_04765</name>
</gene>
<dbReference type="Pfam" id="PF08238">
    <property type="entry name" value="Sel1"/>
    <property type="match status" value="3"/>
</dbReference>
<dbReference type="Gene3D" id="1.25.40.10">
    <property type="entry name" value="Tetratricopeptide repeat domain"/>
    <property type="match status" value="1"/>
</dbReference>
<dbReference type="NCBIfam" id="NF038194">
    <property type="entry name" value="AlgK_TPR_lipo"/>
    <property type="match status" value="1"/>
</dbReference>
<dbReference type="SMART" id="SM00671">
    <property type="entry name" value="SEL1"/>
    <property type="match status" value="4"/>
</dbReference>
<dbReference type="InterPro" id="IPR006597">
    <property type="entry name" value="Sel1-like"/>
</dbReference>
<keyword evidence="2" id="KW-1185">Reference proteome</keyword>
<dbReference type="SUPFAM" id="SSF81901">
    <property type="entry name" value="HCP-like"/>
    <property type="match status" value="2"/>
</dbReference>
<dbReference type="PANTHER" id="PTHR11102">
    <property type="entry name" value="SEL-1-LIKE PROTEIN"/>
    <property type="match status" value="1"/>
</dbReference>